<comment type="caution">
    <text evidence="1">The sequence shown here is derived from an EMBL/GenBank/DDBJ whole genome shotgun (WGS) entry which is preliminary data.</text>
</comment>
<dbReference type="EMBL" id="JAJCIS010000006">
    <property type="protein sequence ID" value="MCB7387868.1"/>
    <property type="molecule type" value="Genomic_DNA"/>
</dbReference>
<evidence type="ECO:0000313" key="2">
    <source>
        <dbReference type="Proteomes" id="UP001299546"/>
    </source>
</evidence>
<dbReference type="RefSeq" id="WP_066734622.1">
    <property type="nucleotide sequence ID" value="NZ_JAJCIQ010000007.1"/>
</dbReference>
<accession>A0ABS8DHH2</accession>
<organism evidence="1 2">
    <name type="scientific">Bariatricus massiliensis</name>
    <dbReference type="NCBI Taxonomy" id="1745713"/>
    <lineage>
        <taxon>Bacteria</taxon>
        <taxon>Bacillati</taxon>
        <taxon>Bacillota</taxon>
        <taxon>Clostridia</taxon>
        <taxon>Lachnospirales</taxon>
        <taxon>Lachnospiraceae</taxon>
        <taxon>Bariatricus</taxon>
    </lineage>
</organism>
<protein>
    <submittedName>
        <fullName evidence="1">Minor capsid protein</fullName>
    </submittedName>
</protein>
<reference evidence="1 2" key="1">
    <citation type="submission" date="2021-10" db="EMBL/GenBank/DDBJ databases">
        <title>Collection of gut derived symbiotic bacterial strains cultured from healthy donors.</title>
        <authorList>
            <person name="Lin H."/>
            <person name="Littmann E."/>
            <person name="Kohout C."/>
            <person name="Pamer E.G."/>
        </authorList>
    </citation>
    <scope>NUCLEOTIDE SEQUENCE [LARGE SCALE GENOMIC DNA]</scope>
    <source>
        <strain evidence="1 2">DFI.1.165</strain>
    </source>
</reference>
<keyword evidence="2" id="KW-1185">Reference proteome</keyword>
<gene>
    <name evidence="1" type="ORF">LIZ65_11260</name>
</gene>
<name>A0ABS8DHH2_9FIRM</name>
<evidence type="ECO:0000313" key="1">
    <source>
        <dbReference type="EMBL" id="MCB7387868.1"/>
    </source>
</evidence>
<proteinExistence type="predicted"/>
<dbReference type="Proteomes" id="UP001299546">
    <property type="component" value="Unassembled WGS sequence"/>
</dbReference>
<sequence length="127" mass="14631">MTPQFEFFDMLISIIEKECNVQIDVDELKAQGGIYAELGEGFTGTTYYNKQTVKTLPVLFLCRHKSQKQCLEWLSSISNYLQRLKAYPKGDTFSWLDSTIAKEPSKIGRDEDGTYHYSCIINNMIHC</sequence>